<feature type="transmembrane region" description="Helical" evidence="1">
    <location>
        <begin position="28"/>
        <end position="53"/>
    </location>
</feature>
<feature type="transmembrane region" description="Helical" evidence="1">
    <location>
        <begin position="74"/>
        <end position="96"/>
    </location>
</feature>
<dbReference type="InterPro" id="IPR043993">
    <property type="entry name" value="T4SS_pilin"/>
</dbReference>
<keyword evidence="1" id="KW-0472">Membrane</keyword>
<dbReference type="EMBL" id="LBOG01000009">
    <property type="protein sequence ID" value="KKP29717.1"/>
    <property type="molecule type" value="Genomic_DNA"/>
</dbReference>
<dbReference type="Proteomes" id="UP000034934">
    <property type="component" value="Unassembled WGS sequence"/>
</dbReference>
<organism evidence="2 3">
    <name type="scientific">Candidatus Nomurabacteria bacterium GW2011_GWF1_31_48</name>
    <dbReference type="NCBI Taxonomy" id="1618767"/>
    <lineage>
        <taxon>Bacteria</taxon>
        <taxon>Candidatus Nomuraibacteriota</taxon>
    </lineage>
</organism>
<protein>
    <submittedName>
        <fullName evidence="2">Uncharacterized protein</fullName>
    </submittedName>
</protein>
<dbReference type="Pfam" id="PF18895">
    <property type="entry name" value="T4SS_pilin"/>
    <property type="match status" value="1"/>
</dbReference>
<sequence length="111" mass="11860">MSLIPQAYAQTIGIPQPTGMQITDIGKLISSVISLAFIIAGILVFAFLVWGGIEWITSGGDKTKTEQARNRITNALVGLAIVAASYAVMRLISYFFGVNVLDAGTTIPRPF</sequence>
<gene>
    <name evidence="2" type="ORF">UR19_C0009G0004</name>
</gene>
<comment type="caution">
    <text evidence="2">The sequence shown here is derived from an EMBL/GenBank/DDBJ whole genome shotgun (WGS) entry which is preliminary data.</text>
</comment>
<accession>A0A0G0BF71</accession>
<evidence type="ECO:0000313" key="3">
    <source>
        <dbReference type="Proteomes" id="UP000034934"/>
    </source>
</evidence>
<name>A0A0G0BF71_9BACT</name>
<keyword evidence="1" id="KW-1133">Transmembrane helix</keyword>
<proteinExistence type="predicted"/>
<reference evidence="2 3" key="1">
    <citation type="journal article" date="2015" name="Nature">
        <title>rRNA introns, odd ribosomes, and small enigmatic genomes across a large radiation of phyla.</title>
        <authorList>
            <person name="Brown C.T."/>
            <person name="Hug L.A."/>
            <person name="Thomas B.C."/>
            <person name="Sharon I."/>
            <person name="Castelle C.J."/>
            <person name="Singh A."/>
            <person name="Wilkins M.J."/>
            <person name="Williams K.H."/>
            <person name="Banfield J.F."/>
        </authorList>
    </citation>
    <scope>NUCLEOTIDE SEQUENCE [LARGE SCALE GENOMIC DNA]</scope>
</reference>
<evidence type="ECO:0000313" key="2">
    <source>
        <dbReference type="EMBL" id="KKP29717.1"/>
    </source>
</evidence>
<keyword evidence="1" id="KW-0812">Transmembrane</keyword>
<evidence type="ECO:0000256" key="1">
    <source>
        <dbReference type="SAM" id="Phobius"/>
    </source>
</evidence>
<dbReference type="AlphaFoldDB" id="A0A0G0BF71"/>